<evidence type="ECO:0000256" key="1">
    <source>
        <dbReference type="ARBA" id="ARBA00004141"/>
    </source>
</evidence>
<comment type="similarity">
    <text evidence="5">Belongs to the FNT transporter (TC 1.A.16) family.</text>
</comment>
<organism evidence="7 8">
    <name type="scientific">Demequina litorisediminis</name>
    <dbReference type="NCBI Taxonomy" id="1849022"/>
    <lineage>
        <taxon>Bacteria</taxon>
        <taxon>Bacillati</taxon>
        <taxon>Actinomycetota</taxon>
        <taxon>Actinomycetes</taxon>
        <taxon>Micrococcales</taxon>
        <taxon>Demequinaceae</taxon>
        <taxon>Demequina</taxon>
    </lineage>
</organism>
<feature type="transmembrane region" description="Helical" evidence="6">
    <location>
        <begin position="100"/>
        <end position="125"/>
    </location>
</feature>
<dbReference type="Gene3D" id="1.20.1080.10">
    <property type="entry name" value="Glycerol uptake facilitator protein"/>
    <property type="match status" value="1"/>
</dbReference>
<evidence type="ECO:0000256" key="4">
    <source>
        <dbReference type="ARBA" id="ARBA00023136"/>
    </source>
</evidence>
<dbReference type="PROSITE" id="PS01006">
    <property type="entry name" value="FORMATE_NITRITE_TP_2"/>
    <property type="match status" value="1"/>
</dbReference>
<dbReference type="Proteomes" id="UP001157125">
    <property type="component" value="Unassembled WGS sequence"/>
</dbReference>
<reference evidence="8" key="1">
    <citation type="journal article" date="2019" name="Int. J. Syst. Evol. Microbiol.">
        <title>The Global Catalogue of Microorganisms (GCM) 10K type strain sequencing project: providing services to taxonomists for standard genome sequencing and annotation.</title>
        <authorList>
            <consortium name="The Broad Institute Genomics Platform"/>
            <consortium name="The Broad Institute Genome Sequencing Center for Infectious Disease"/>
            <person name="Wu L."/>
            <person name="Ma J."/>
        </authorList>
    </citation>
    <scope>NUCLEOTIDE SEQUENCE [LARGE SCALE GENOMIC DNA]</scope>
    <source>
        <strain evidence="8">NBRC 112299</strain>
    </source>
</reference>
<keyword evidence="4 6" id="KW-0472">Membrane</keyword>
<dbReference type="PANTHER" id="PTHR30520">
    <property type="entry name" value="FORMATE TRANSPORTER-RELATED"/>
    <property type="match status" value="1"/>
</dbReference>
<keyword evidence="3 6" id="KW-1133">Transmembrane helix</keyword>
<evidence type="ECO:0000313" key="8">
    <source>
        <dbReference type="Proteomes" id="UP001157125"/>
    </source>
</evidence>
<evidence type="ECO:0000256" key="2">
    <source>
        <dbReference type="ARBA" id="ARBA00022692"/>
    </source>
</evidence>
<accession>A0ABQ6IAD2</accession>
<dbReference type="PANTHER" id="PTHR30520:SF8">
    <property type="entry name" value="NITRITE TRANSPORTER NIRC"/>
    <property type="match status" value="1"/>
</dbReference>
<comment type="subcellular location">
    <subcellularLocation>
        <location evidence="1">Membrane</location>
        <topology evidence="1">Multi-pass membrane protein</topology>
    </subcellularLocation>
</comment>
<name>A0ABQ6IAD2_9MICO</name>
<dbReference type="EMBL" id="BSUN01000001">
    <property type="protein sequence ID" value="GMA34676.1"/>
    <property type="molecule type" value="Genomic_DNA"/>
</dbReference>
<feature type="transmembrane region" description="Helical" evidence="6">
    <location>
        <begin position="70"/>
        <end position="88"/>
    </location>
</feature>
<evidence type="ECO:0000313" key="7">
    <source>
        <dbReference type="EMBL" id="GMA34676.1"/>
    </source>
</evidence>
<gene>
    <name evidence="7" type="ORF">GCM10025876_08800</name>
</gene>
<evidence type="ECO:0000256" key="3">
    <source>
        <dbReference type="ARBA" id="ARBA00022989"/>
    </source>
</evidence>
<dbReference type="RefSeq" id="WP_348523431.1">
    <property type="nucleotide sequence ID" value="NZ_BSUN01000001.1"/>
</dbReference>
<proteinExistence type="inferred from homology"/>
<comment type="caution">
    <text evidence="7">The sequence shown here is derived from an EMBL/GenBank/DDBJ whole genome shotgun (WGS) entry which is preliminary data.</text>
</comment>
<feature type="transmembrane region" description="Helical" evidence="6">
    <location>
        <begin position="21"/>
        <end position="41"/>
    </location>
</feature>
<dbReference type="Pfam" id="PF01226">
    <property type="entry name" value="Form_Nir_trans"/>
    <property type="match status" value="1"/>
</dbReference>
<dbReference type="InterPro" id="IPR024002">
    <property type="entry name" value="For/NO2_transpt_CS"/>
</dbReference>
<feature type="transmembrane region" description="Helical" evidence="6">
    <location>
        <begin position="145"/>
        <end position="166"/>
    </location>
</feature>
<evidence type="ECO:0008006" key="9">
    <source>
        <dbReference type="Google" id="ProtNLM"/>
    </source>
</evidence>
<dbReference type="InterPro" id="IPR000292">
    <property type="entry name" value="For/NO2_transpt"/>
</dbReference>
<dbReference type="InterPro" id="IPR023271">
    <property type="entry name" value="Aquaporin-like"/>
</dbReference>
<evidence type="ECO:0000256" key="6">
    <source>
        <dbReference type="SAM" id="Phobius"/>
    </source>
</evidence>
<sequence>MMILPMGALRRRITWLQGAGTLAFVLVGNLLGSLVLAWVLIQSGIFNDAATGGMLDGILTSKMSHSPTEVLFRGVMCNILVCVAIWAAGRVKSEAAKAIVIFWGVFGFIASGFEHVVANMTIFGAGVLGGSTVDVTWADFGTNMLWAGLGNLVGGMVIMGMGYHFIAGRRKADAAVPDSIDAADVAVQQDAVPEVERVS</sequence>
<keyword evidence="2 6" id="KW-0812">Transmembrane</keyword>
<evidence type="ECO:0000256" key="5">
    <source>
        <dbReference type="ARBA" id="ARBA00049660"/>
    </source>
</evidence>
<keyword evidence="8" id="KW-1185">Reference proteome</keyword>
<protein>
    <recommendedName>
        <fullName evidence="9">Nitrite transporter NirC</fullName>
    </recommendedName>
</protein>